<evidence type="ECO:0000313" key="4">
    <source>
        <dbReference type="Proteomes" id="UP000295382"/>
    </source>
</evidence>
<accession>A0A4R3I239</accession>
<dbReference type="RefSeq" id="WP_207907188.1">
    <property type="nucleotide sequence ID" value="NZ_SLZQ01000001.1"/>
</dbReference>
<feature type="compositionally biased region" description="Basic and acidic residues" evidence="1">
    <location>
        <begin position="122"/>
        <end position="133"/>
    </location>
</feature>
<gene>
    <name evidence="3" type="ORF">EDC30_10133</name>
</gene>
<reference evidence="3 4" key="1">
    <citation type="submission" date="2019-03" db="EMBL/GenBank/DDBJ databases">
        <title>Genomic Encyclopedia of Type Strains, Phase IV (KMG-IV): sequencing the most valuable type-strain genomes for metagenomic binning, comparative biology and taxonomic classification.</title>
        <authorList>
            <person name="Goeker M."/>
        </authorList>
    </citation>
    <scope>NUCLEOTIDE SEQUENCE [LARGE SCALE GENOMIC DNA]</scope>
    <source>
        <strain evidence="3 4">DSM 7445</strain>
    </source>
</reference>
<keyword evidence="4" id="KW-1185">Reference proteome</keyword>
<evidence type="ECO:0000256" key="1">
    <source>
        <dbReference type="SAM" id="MobiDB-lite"/>
    </source>
</evidence>
<comment type="caution">
    <text evidence="3">The sequence shown here is derived from an EMBL/GenBank/DDBJ whole genome shotgun (WGS) entry which is preliminary data.</text>
</comment>
<organism evidence="3 4">
    <name type="scientific">Paucimonas lemoignei</name>
    <name type="common">Pseudomonas lemoignei</name>
    <dbReference type="NCBI Taxonomy" id="29443"/>
    <lineage>
        <taxon>Bacteria</taxon>
        <taxon>Pseudomonadati</taxon>
        <taxon>Pseudomonadota</taxon>
        <taxon>Betaproteobacteria</taxon>
        <taxon>Burkholderiales</taxon>
        <taxon>Burkholderiaceae</taxon>
        <taxon>Paucimonas</taxon>
    </lineage>
</organism>
<protein>
    <submittedName>
        <fullName evidence="3">MSHA biogenesis protein MshK</fullName>
    </submittedName>
</protein>
<dbReference type="EMBL" id="SLZQ01000001">
    <property type="protein sequence ID" value="TCS39083.1"/>
    <property type="molecule type" value="Genomic_DNA"/>
</dbReference>
<dbReference type="AlphaFoldDB" id="A0A4R3I239"/>
<dbReference type="Proteomes" id="UP000295382">
    <property type="component" value="Unassembled WGS sequence"/>
</dbReference>
<dbReference type="Gene3D" id="2.30.30.830">
    <property type="match status" value="1"/>
</dbReference>
<name>A0A4R3I239_PAULE</name>
<feature type="signal peptide" evidence="2">
    <location>
        <begin position="1"/>
        <end position="30"/>
    </location>
</feature>
<evidence type="ECO:0000256" key="2">
    <source>
        <dbReference type="SAM" id="SignalP"/>
    </source>
</evidence>
<evidence type="ECO:0000313" key="3">
    <source>
        <dbReference type="EMBL" id="TCS39083.1"/>
    </source>
</evidence>
<sequence>MAQSVNSVMRRVMFHCGCLLMLAGSGQVLAQTHLPDPTRPPVSLHAGAAAEASGSGAPVLQSVLISPKRKVAVISGETVQVGDRIGDARVTKISEGEVVLSRDGKPQSLKLFPGIEKHRTKSGAEARETGRRQ</sequence>
<feature type="region of interest" description="Disordered" evidence="1">
    <location>
        <begin position="109"/>
        <end position="133"/>
    </location>
</feature>
<feature type="chain" id="PRO_5020663114" evidence="2">
    <location>
        <begin position="31"/>
        <end position="133"/>
    </location>
</feature>
<proteinExistence type="predicted"/>
<keyword evidence="2" id="KW-0732">Signal</keyword>